<dbReference type="PANTHER" id="PTHR11061">
    <property type="entry name" value="RNA M5U METHYLTRANSFERASE"/>
    <property type="match status" value="1"/>
</dbReference>
<dbReference type="Proteomes" id="UP000076244">
    <property type="component" value="Chromosome"/>
</dbReference>
<dbReference type="PROSITE" id="PS01230">
    <property type="entry name" value="TRMA_1"/>
    <property type="match status" value="1"/>
</dbReference>
<feature type="binding site" evidence="4">
    <location>
        <position position="362"/>
    </location>
    <ligand>
        <name>S-adenosyl-L-methionine</name>
        <dbReference type="ChEBI" id="CHEBI:59789"/>
    </ligand>
</feature>
<evidence type="ECO:0000313" key="8">
    <source>
        <dbReference type="EMBL" id="AMV62901.1"/>
    </source>
</evidence>
<evidence type="ECO:0000256" key="3">
    <source>
        <dbReference type="ARBA" id="ARBA00022691"/>
    </source>
</evidence>
<dbReference type="InterPro" id="IPR002792">
    <property type="entry name" value="TRAM_dom"/>
</dbReference>
<dbReference type="GO" id="GO:0070475">
    <property type="term" value="P:rRNA base methylation"/>
    <property type="evidence" value="ECO:0007669"/>
    <property type="project" value="TreeGrafter"/>
</dbReference>
<dbReference type="PROSITE" id="PS51687">
    <property type="entry name" value="SAM_MT_RNA_M5U"/>
    <property type="match status" value="1"/>
</dbReference>
<evidence type="ECO:0000256" key="6">
    <source>
        <dbReference type="SAM" id="MobiDB-lite"/>
    </source>
</evidence>
<evidence type="ECO:0000256" key="4">
    <source>
        <dbReference type="PROSITE-ProRule" id="PRU01024"/>
    </source>
</evidence>
<dbReference type="FunFam" id="3.40.50.150:FF:000009">
    <property type="entry name" value="23S rRNA (Uracil(1939)-C(5))-methyltransferase RlmD"/>
    <property type="match status" value="1"/>
</dbReference>
<name>A0A0R2HP18_9LACO</name>
<evidence type="ECO:0000313" key="11">
    <source>
        <dbReference type="Proteomes" id="UP000076405"/>
    </source>
</evidence>
<sequence>MNDNKNYKPQFKKNYHKSNQPKTSVQDTIEIGQRIPLTIKRLGINGEGIGYFKHTICFVKGALPDEVVTATVTTVHPRYMTAELHTIREKSKNRVEPRDAYADEVGGFELEHLAYPAQLEFKRDVVRQALEKYRPAGHQYYKLLPTIGMDNPYEYRNKAQFQIRKLDGKVAAGLYKEGSHDLVDLPTCSVQHPLTMKIMRRVVALLDELDVPIYDEEHGSGIVKTIVVRVAVATNEAQLVFITNSTKLPHKREMIAELQKDFLEIVSYMQNVNKGKTSLVWGDDTTCLAGKTFIQDKLDGLTFNLSARAFYQLNPSQTSKLYAEARKALDLSSDENLVDAYSGVGTIGLSLADQVKEVRGMDIIPESVEDANENAKLNGITNATYEVGRAEDLVSQWMAAGFHPDALIVDPPRTGLDDKLIETILAAKPERFVYISCNPSTLARDLTKLTTDYIIDYIQSIDMFPQTARCEAVVKFTRRW</sequence>
<proteinExistence type="inferred from homology"/>
<dbReference type="RefSeq" id="WP_046871664.1">
    <property type="nucleotide sequence ID" value="NZ_BAAAXI010000172.1"/>
</dbReference>
<dbReference type="InterPro" id="IPR010280">
    <property type="entry name" value="U5_MeTrfase_fam"/>
</dbReference>
<dbReference type="InterPro" id="IPR030390">
    <property type="entry name" value="MeTrfase_TrmA_AS"/>
</dbReference>
<keyword evidence="2 4" id="KW-0808">Transferase</keyword>
<dbReference type="Gene3D" id="2.40.50.1070">
    <property type="match status" value="1"/>
</dbReference>
<dbReference type="Gene3D" id="3.40.50.150">
    <property type="entry name" value="Vaccinia Virus protein VP39"/>
    <property type="match status" value="1"/>
</dbReference>
<feature type="domain" description="TRAM" evidence="7">
    <location>
        <begin position="28"/>
        <end position="86"/>
    </location>
</feature>
<feature type="active site" evidence="5">
    <location>
        <position position="437"/>
    </location>
</feature>
<feature type="binding site" evidence="4">
    <location>
        <position position="312"/>
    </location>
    <ligand>
        <name>S-adenosyl-L-methionine</name>
        <dbReference type="ChEBI" id="CHEBI:59789"/>
    </ligand>
</feature>
<dbReference type="PROSITE" id="PS50926">
    <property type="entry name" value="TRAM"/>
    <property type="match status" value="1"/>
</dbReference>
<keyword evidence="10" id="KW-1185">Reference proteome</keyword>
<evidence type="ECO:0000256" key="5">
    <source>
        <dbReference type="PROSITE-ProRule" id="PRU10015"/>
    </source>
</evidence>
<evidence type="ECO:0000313" key="9">
    <source>
        <dbReference type="EMBL" id="AMV67215.1"/>
    </source>
</evidence>
<dbReference type="SUPFAM" id="SSF50249">
    <property type="entry name" value="Nucleic acid-binding proteins"/>
    <property type="match status" value="1"/>
</dbReference>
<dbReference type="EMBL" id="CP012288">
    <property type="protein sequence ID" value="AMV67215.1"/>
    <property type="molecule type" value="Genomic_DNA"/>
</dbReference>
<feature type="binding site" evidence="4">
    <location>
        <position position="341"/>
    </location>
    <ligand>
        <name>S-adenosyl-L-methionine</name>
        <dbReference type="ChEBI" id="CHEBI:59789"/>
    </ligand>
</feature>
<reference evidence="10 11" key="1">
    <citation type="journal article" date="2016" name="PLoS ONE">
        <title>The Identification of Novel Diagnostic Marker Genes for the Detection of Beer Spoiling Pediococcus damnosus Strains Using the BlAst Diagnostic Gene findEr.</title>
        <authorList>
            <person name="Behr J."/>
            <person name="Geissler A.J."/>
            <person name="Schmid J."/>
            <person name="Zehe A."/>
            <person name="Vogel R.F."/>
        </authorList>
    </citation>
    <scope>NUCLEOTIDE SEQUENCE [LARGE SCALE GENOMIC DNA]</scope>
    <source>
        <strain evidence="8 11">TMW 2.1533</strain>
        <strain evidence="9 10">TMW 2.1535</strain>
    </source>
</reference>
<dbReference type="GeneID" id="57276799"/>
<dbReference type="NCBIfam" id="TIGR00479">
    <property type="entry name" value="rumA"/>
    <property type="match status" value="1"/>
</dbReference>
<dbReference type="AlphaFoldDB" id="A0A0R2HP18"/>
<dbReference type="KEGG" id="pdm:ADU72_1282"/>
<feature type="binding site" evidence="4">
    <location>
        <position position="410"/>
    </location>
    <ligand>
        <name>S-adenosyl-L-methionine</name>
        <dbReference type="ChEBI" id="CHEBI:59789"/>
    </ligand>
</feature>
<dbReference type="GO" id="GO:0070041">
    <property type="term" value="F:rRNA (uridine-C5-)-methyltransferase activity"/>
    <property type="evidence" value="ECO:0007669"/>
    <property type="project" value="TreeGrafter"/>
</dbReference>
<evidence type="ECO:0000256" key="1">
    <source>
        <dbReference type="ARBA" id="ARBA00022603"/>
    </source>
</evidence>
<dbReference type="Pfam" id="PF01938">
    <property type="entry name" value="TRAM"/>
    <property type="match status" value="1"/>
</dbReference>
<protein>
    <submittedName>
        <fullName evidence="8">RNA methyltransferase, TrmA family</fullName>
    </submittedName>
</protein>
<dbReference type="CDD" id="cd02440">
    <property type="entry name" value="AdoMet_MTases"/>
    <property type="match status" value="1"/>
</dbReference>
<organism evidence="8 11">
    <name type="scientific">Pediococcus damnosus</name>
    <dbReference type="NCBI Taxonomy" id="51663"/>
    <lineage>
        <taxon>Bacteria</taxon>
        <taxon>Bacillati</taxon>
        <taxon>Bacillota</taxon>
        <taxon>Bacilli</taxon>
        <taxon>Lactobacillales</taxon>
        <taxon>Lactobacillaceae</taxon>
        <taxon>Pediococcus</taxon>
    </lineage>
</organism>
<dbReference type="EMBL" id="CP012275">
    <property type="protein sequence ID" value="AMV62901.1"/>
    <property type="molecule type" value="Genomic_DNA"/>
</dbReference>
<evidence type="ECO:0000259" key="7">
    <source>
        <dbReference type="PROSITE" id="PS50926"/>
    </source>
</evidence>
<comment type="similarity">
    <text evidence="4">Belongs to the class I-like SAM-binding methyltransferase superfamily. RNA M5U methyltransferase family.</text>
</comment>
<feature type="region of interest" description="Disordered" evidence="6">
    <location>
        <begin position="1"/>
        <end position="25"/>
    </location>
</feature>
<feature type="active site" description="Nucleophile" evidence="4">
    <location>
        <position position="437"/>
    </location>
</feature>
<dbReference type="SUPFAM" id="SSF53335">
    <property type="entry name" value="S-adenosyl-L-methionine-dependent methyltransferases"/>
    <property type="match status" value="1"/>
</dbReference>
<dbReference type="FunFam" id="2.40.50.1070:FF:000003">
    <property type="entry name" value="23S rRNA (Uracil-5-)-methyltransferase RumA"/>
    <property type="match status" value="1"/>
</dbReference>
<dbReference type="InterPro" id="IPR012340">
    <property type="entry name" value="NA-bd_OB-fold"/>
</dbReference>
<evidence type="ECO:0000313" key="10">
    <source>
        <dbReference type="Proteomes" id="UP000076244"/>
    </source>
</evidence>
<dbReference type="PANTHER" id="PTHR11061:SF45">
    <property type="match status" value="1"/>
</dbReference>
<gene>
    <name evidence="8" type="ORF">ADU70_1417</name>
    <name evidence="9" type="ORF">ADU72_1282</name>
</gene>
<evidence type="ECO:0000256" key="2">
    <source>
        <dbReference type="ARBA" id="ARBA00022679"/>
    </source>
</evidence>
<keyword evidence="3 4" id="KW-0949">S-adenosyl-L-methionine</keyword>
<dbReference type="Gene3D" id="2.40.50.140">
    <property type="entry name" value="Nucleic acid-binding proteins"/>
    <property type="match status" value="1"/>
</dbReference>
<accession>A0A0R2HP18</accession>
<dbReference type="Proteomes" id="UP000076405">
    <property type="component" value="Chromosome"/>
</dbReference>
<dbReference type="InterPro" id="IPR029063">
    <property type="entry name" value="SAM-dependent_MTases_sf"/>
</dbReference>
<dbReference type="OrthoDB" id="9804590at2"/>
<dbReference type="Pfam" id="PF05958">
    <property type="entry name" value="tRNA_U5-meth_tr"/>
    <property type="match status" value="1"/>
</dbReference>
<keyword evidence="1 4" id="KW-0489">Methyltransferase</keyword>